<comment type="caution">
    <text evidence="2">The sequence shown here is derived from an EMBL/GenBank/DDBJ whole genome shotgun (WGS) entry which is preliminary data.</text>
</comment>
<organism evidence="2 3">
    <name type="scientific">Stenotrophomonas nematodicola</name>
    <dbReference type="NCBI Taxonomy" id="2656746"/>
    <lineage>
        <taxon>Bacteria</taxon>
        <taxon>Pseudomonadati</taxon>
        <taxon>Pseudomonadota</taxon>
        <taxon>Gammaproteobacteria</taxon>
        <taxon>Lysobacterales</taxon>
        <taxon>Lysobacteraceae</taxon>
        <taxon>Stenotrophomonas</taxon>
    </lineage>
</organism>
<reference evidence="2 3" key="1">
    <citation type="submission" date="2024-09" db="EMBL/GenBank/DDBJ databases">
        <authorList>
            <consortium name="All-Russian atlas of soil microorganisms"/>
            <consortium name="as a basis for the search for new antimicrobial producers and enzymes with unique properties"/>
            <person name="Sokolova E.A."/>
            <person name="Voronina E.N."/>
        </authorList>
    </citation>
    <scope>NUCLEOTIDE SEQUENCE [LARGE SCALE GENOMIC DNA]</scope>
    <source>
        <strain evidence="2 3">AF-22b-331.1</strain>
    </source>
</reference>
<evidence type="ECO:0000313" key="3">
    <source>
        <dbReference type="Proteomes" id="UP001605261"/>
    </source>
</evidence>
<dbReference type="RefSeq" id="WP_259206245.1">
    <property type="nucleotide sequence ID" value="NZ_JBHGCJ010000001.1"/>
</dbReference>
<protein>
    <recommendedName>
        <fullName evidence="4">Secreted protein</fullName>
    </recommendedName>
</protein>
<evidence type="ECO:0008006" key="4">
    <source>
        <dbReference type="Google" id="ProtNLM"/>
    </source>
</evidence>
<sequence length="286" mass="30071">MRSLLRLPLALVIALAAIPGAHAQTKPRQDSTVLPVWNKGSGKVEALLYLEPTGEQSAGARWHFGRSSLDAAFGLSSGDSLGLLCNSSRGTSISGLASHCMLASLGDDDDTTSISRRVTGTAAFNRPGGRVGITAGSGRDTLPAWLAAPNKSPALRAEQNDLTVFGQKNIGREGFVSIGGTYAKARLVPLSDASPAIVDRWDSKSLTIGAGYGNFSGNIIGRVVDVPGQPGKWEGLGVGLTWRTPWSGQLTVGAENVITRGKNPFAPRNESTDEGTVPYVRYEQDL</sequence>
<gene>
    <name evidence="2" type="ORF">ACEU0G_001492</name>
</gene>
<keyword evidence="1" id="KW-0732">Signal</keyword>
<proteinExistence type="predicted"/>
<dbReference type="Proteomes" id="UP001605261">
    <property type="component" value="Unassembled WGS sequence"/>
</dbReference>
<dbReference type="EMBL" id="JBHGCJ010000001">
    <property type="protein sequence ID" value="MFG6108020.1"/>
    <property type="molecule type" value="Genomic_DNA"/>
</dbReference>
<feature type="chain" id="PRO_5045144636" description="Secreted protein" evidence="1">
    <location>
        <begin position="24"/>
        <end position="286"/>
    </location>
</feature>
<keyword evidence="3" id="KW-1185">Reference proteome</keyword>
<name>A0ABW7CST0_9GAMM</name>
<feature type="signal peptide" evidence="1">
    <location>
        <begin position="1"/>
        <end position="23"/>
    </location>
</feature>
<accession>A0ABW7CST0</accession>
<evidence type="ECO:0000313" key="2">
    <source>
        <dbReference type="EMBL" id="MFG6108020.1"/>
    </source>
</evidence>
<evidence type="ECO:0000256" key="1">
    <source>
        <dbReference type="SAM" id="SignalP"/>
    </source>
</evidence>